<keyword evidence="2 6" id="KW-0812">Transmembrane</keyword>
<keyword evidence="3" id="KW-0106">Calcium</keyword>
<dbReference type="Gene3D" id="1.10.238.10">
    <property type="entry name" value="EF-hand"/>
    <property type="match status" value="1"/>
</dbReference>
<dbReference type="SUPFAM" id="SSF47473">
    <property type="entry name" value="EF-hand"/>
    <property type="match status" value="1"/>
</dbReference>
<dbReference type="GO" id="GO:0005509">
    <property type="term" value="F:calcium ion binding"/>
    <property type="evidence" value="ECO:0007669"/>
    <property type="project" value="InterPro"/>
</dbReference>
<proteinExistence type="predicted"/>
<keyword evidence="5 6" id="KW-0472">Membrane</keyword>
<evidence type="ECO:0000256" key="6">
    <source>
        <dbReference type="SAM" id="Phobius"/>
    </source>
</evidence>
<evidence type="ECO:0000313" key="9">
    <source>
        <dbReference type="EMBL" id="CAD9453655.1"/>
    </source>
</evidence>
<sequence length="557" mass="60249">MNRIGLERRHYSVMMRSIAFMSLLASTGALVPNAWVNKAIGATNTWNAGRNFDRRCNYLSLHGMPRHAPRAIVPMLKAQSLAENDVVVVSEEDHMQEVCVALLAQVSKIEEGKRGDELDFDNFSSFVDKLDVPCTAEDKKTIFAMIDQDSGGTICISEIKTQVLSSGFLDSDRVRTVCIALLGQVGKIEEGVEEGSVEDDLDFNGFSRLVDELQVACSEQDKKIIFAMIDEDCGGTICASEIKSAVRSSGAISKMYDDSLKTFGLLVAATLVFDGGIFLTRGATDAFDFFTAYAVEDSLSVDNLFVFLLLFRYFKVPPQLVDICLNYGITGSILLRGVFIYAGLAAANAFAPLNLFFSGFLIFSSYQLLLGEGDDDEDDEPPEIVLNLLEKLPLTGTFNGENFFATGKDGSLQATQLTATLLTLALSDVLFAVDSIPAVLAINKDPFIVYTSNIAAVIGLRSLYQLLSVAVADLVYLEKAVAVVLGFVGLKLALSVAGVEVSSAFSLGVILVSLTSGVVLSNLVDDDMKEAYSPTPQSGLLSLMKRLTGVERTDEIK</sequence>
<evidence type="ECO:0000256" key="2">
    <source>
        <dbReference type="ARBA" id="ARBA00022692"/>
    </source>
</evidence>
<gene>
    <name evidence="9" type="ORF">DSPE1174_LOCUS22129</name>
</gene>
<feature type="signal peptide" evidence="7">
    <location>
        <begin position="1"/>
        <end position="29"/>
    </location>
</feature>
<evidence type="ECO:0000256" key="1">
    <source>
        <dbReference type="ARBA" id="ARBA00004141"/>
    </source>
</evidence>
<feature type="chain" id="PRO_5031161618" description="EF-hand domain-containing protein" evidence="7">
    <location>
        <begin position="30"/>
        <end position="557"/>
    </location>
</feature>
<reference evidence="9" key="1">
    <citation type="submission" date="2021-01" db="EMBL/GenBank/DDBJ databases">
        <authorList>
            <person name="Corre E."/>
            <person name="Pelletier E."/>
            <person name="Niang G."/>
            <person name="Scheremetjew M."/>
            <person name="Finn R."/>
            <person name="Kale V."/>
            <person name="Holt S."/>
            <person name="Cochrane G."/>
            <person name="Meng A."/>
            <person name="Brown T."/>
            <person name="Cohen L."/>
        </authorList>
    </citation>
    <scope>NUCLEOTIDE SEQUENCE</scope>
    <source>
        <strain evidence="9">CCMP1381</strain>
    </source>
</reference>
<dbReference type="NCBIfam" id="TIGR03718">
    <property type="entry name" value="R_switched_Alx"/>
    <property type="match status" value="1"/>
</dbReference>
<dbReference type="PANTHER" id="PTHR30238:SF0">
    <property type="entry name" value="THYLAKOID MEMBRANE PROTEIN TERC, CHLOROPLASTIC"/>
    <property type="match status" value="1"/>
</dbReference>
<feature type="transmembrane region" description="Helical" evidence="6">
    <location>
        <begin position="338"/>
        <end position="363"/>
    </location>
</feature>
<dbReference type="GO" id="GO:0016020">
    <property type="term" value="C:membrane"/>
    <property type="evidence" value="ECO:0007669"/>
    <property type="project" value="UniProtKB-SubCell"/>
</dbReference>
<dbReference type="PROSITE" id="PS50222">
    <property type="entry name" value="EF_HAND_2"/>
    <property type="match status" value="1"/>
</dbReference>
<dbReference type="Pfam" id="PF03741">
    <property type="entry name" value="TerC"/>
    <property type="match status" value="1"/>
</dbReference>
<evidence type="ECO:0000259" key="8">
    <source>
        <dbReference type="PROSITE" id="PS50222"/>
    </source>
</evidence>
<dbReference type="PANTHER" id="PTHR30238">
    <property type="entry name" value="MEMBRANE BOUND PREDICTED REDOX MODULATOR"/>
    <property type="match status" value="1"/>
</dbReference>
<dbReference type="AlphaFoldDB" id="A0A7S2DGZ0"/>
<evidence type="ECO:0000256" key="5">
    <source>
        <dbReference type="ARBA" id="ARBA00023136"/>
    </source>
</evidence>
<organism evidence="9">
    <name type="scientific">Octactis speculum</name>
    <dbReference type="NCBI Taxonomy" id="3111310"/>
    <lineage>
        <taxon>Eukaryota</taxon>
        <taxon>Sar</taxon>
        <taxon>Stramenopiles</taxon>
        <taxon>Ochrophyta</taxon>
        <taxon>Dictyochophyceae</taxon>
        <taxon>Dictyochales</taxon>
        <taxon>Dictyochaceae</taxon>
        <taxon>Octactis</taxon>
    </lineage>
</organism>
<keyword evidence="4 6" id="KW-1133">Transmembrane helix</keyword>
<name>A0A7S2DGZ0_9STRA</name>
<protein>
    <recommendedName>
        <fullName evidence="8">EF-hand domain-containing protein</fullName>
    </recommendedName>
</protein>
<keyword evidence="7" id="KW-0732">Signal</keyword>
<accession>A0A7S2DGZ0</accession>
<dbReference type="InterPro" id="IPR022369">
    <property type="entry name" value="Integral_membrane_TerC_rswitch"/>
</dbReference>
<dbReference type="InterPro" id="IPR011992">
    <property type="entry name" value="EF-hand-dom_pair"/>
</dbReference>
<dbReference type="InterPro" id="IPR005496">
    <property type="entry name" value="Integral_membrane_TerC"/>
</dbReference>
<comment type="subcellular location">
    <subcellularLocation>
        <location evidence="1">Membrane</location>
        <topology evidence="1">Multi-pass membrane protein</topology>
    </subcellularLocation>
</comment>
<dbReference type="InterPro" id="IPR018247">
    <property type="entry name" value="EF_Hand_1_Ca_BS"/>
</dbReference>
<evidence type="ECO:0000256" key="7">
    <source>
        <dbReference type="SAM" id="SignalP"/>
    </source>
</evidence>
<feature type="domain" description="EF-hand" evidence="8">
    <location>
        <begin position="217"/>
        <end position="252"/>
    </location>
</feature>
<dbReference type="EMBL" id="HBGS01042903">
    <property type="protein sequence ID" value="CAD9453655.1"/>
    <property type="molecule type" value="Transcribed_RNA"/>
</dbReference>
<dbReference type="PROSITE" id="PS00018">
    <property type="entry name" value="EF_HAND_1"/>
    <property type="match status" value="2"/>
</dbReference>
<evidence type="ECO:0000256" key="3">
    <source>
        <dbReference type="ARBA" id="ARBA00022837"/>
    </source>
</evidence>
<dbReference type="InterPro" id="IPR002048">
    <property type="entry name" value="EF_hand_dom"/>
</dbReference>
<evidence type="ECO:0000256" key="4">
    <source>
        <dbReference type="ARBA" id="ARBA00022989"/>
    </source>
</evidence>